<feature type="compositionally biased region" description="Acidic residues" evidence="2">
    <location>
        <begin position="363"/>
        <end position="389"/>
    </location>
</feature>
<feature type="region of interest" description="Disordered" evidence="2">
    <location>
        <begin position="363"/>
        <end position="444"/>
    </location>
</feature>
<keyword evidence="1" id="KW-0175">Coiled coil</keyword>
<comment type="caution">
    <text evidence="3">The sequence shown here is derived from an EMBL/GenBank/DDBJ whole genome shotgun (WGS) entry which is preliminary data.</text>
</comment>
<dbReference type="PANTHER" id="PTHR16092:SF14">
    <property type="entry name" value="EXOCYST COMPLEX COMPONENT 1 ISOFORM X1"/>
    <property type="match status" value="1"/>
</dbReference>
<dbReference type="GO" id="GO:0006893">
    <property type="term" value="P:Golgi to plasma membrane transport"/>
    <property type="evidence" value="ECO:0007669"/>
    <property type="project" value="TreeGrafter"/>
</dbReference>
<evidence type="ECO:0008006" key="5">
    <source>
        <dbReference type="Google" id="ProtNLM"/>
    </source>
</evidence>
<feature type="coiled-coil region" evidence="1">
    <location>
        <begin position="690"/>
        <end position="732"/>
    </location>
</feature>
<accession>A0AAD3CE91</accession>
<feature type="compositionally biased region" description="Low complexity" evidence="2">
    <location>
        <begin position="164"/>
        <end position="177"/>
    </location>
</feature>
<dbReference type="GO" id="GO:0006887">
    <property type="term" value="P:exocytosis"/>
    <property type="evidence" value="ECO:0007669"/>
    <property type="project" value="TreeGrafter"/>
</dbReference>
<protein>
    <recommendedName>
        <fullName evidence="5">Exocyst complex component Sec3 C-terminal domain-containing protein</fullName>
    </recommendedName>
</protein>
<proteinExistence type="predicted"/>
<sequence>MLRRSKKKSDGKASPKKSLFGKGSSSRLNNEMDNTAKIKNEKPSRNPFGEEDEDEDVSSAFMKKSTASISSNPVQPIDTSRPNPTGTNGANDGKSKSTGSMFPSDVADKLSAPNEMRSSLKKTKSMFIKNKKEPQPITTKTKTKKFGKKKNIISGSHGLGSGAGVESSSSSYPIKSPKPMKHRKFTIRDPSDSNAVSELVTYIAPKKVHKIHPMNPSIFANNDMDKSEDLLKQQSSPKYLHNECLLALRVNKFEFMDQNGKLTTKTIALTPNTATDGDLNDAADDVSVQVSVSGGFRKNMSSMNPKNKNKLRYVCITRSTNARIAYSGNSNTGHAANPIQTVTGNVVCNGRVVLEDDYDIIYGEEDSDSDDDFNNDEDMDEDDDEDNDDYSLLFNPDGKGDVANIGSSPSPTKKKKGKKFGVNVSSDDFDLGPTRKHKDLSPEKEQTSFPSLVFMAITNDGTPDVRQILDLDQLVAIENVANTTMVKLVFQNGVIVELDCDVEDEKSRSTVPAPSSQVVKNRFLWSLLQIHAILCTSVVERNIRMSNSAYAKVHAATALPQLNMKNVDRAELQYISTVNGFLSDNPILCALLERQRNLAIGVDKKAGKAGGKHGHRGRSGSGDFQEEKTARGDGEVDDEVDGIAYDMIMGNFNRLALFNTEEEKFDAEEILNSIIFDPEEPTGTGSVVSLMGVEDENEESKNDMVKLKVDEIDTADILSNLLQKRMRDLEAETCRRLIAWEDEKKYSHEGTTPSKHDTNEGQSLSVLFKTLDQLDRDLDNLEEWLSDKAAAIKPLTDDCREVEEVNREMEQQQYSYELLKIELGRLLDGLNVDPSIEEILQDPSSKMVLNSNGEVDIKKSEAGAQEIYEAGKALKETFDKVADEGGVHLHAVNERVEGLLQVSNHFCQAVAKIIISIMKQTIIMVIDNEEKKEKSESHTSLSKSIRSTQKQFQTFVLTYIKLIEILQLLKPSILPSVRDAYANLVSEGILSKKKLKNYFTSLPGKSSVNMEMYTIDLNVYPSVALRSLPITDTNHPIMRPAQAKDVEIALSELLPVIAREAFFTAALFGLSAKHLSGREKKKNFDSAKKSVDFSSKHFKYYIKRICGIASEADAEGKKVFADPMLSLISSIMLNEAMDNYIDRKKKGGDHSLSLAYVRATILDLRKRVDRQWVSWVEEQIQWIKTSPGVPLNGKRAGVFTSFSRFPSYLDHVMICCKAGRPMDHVPNLSRIKVVTYYLQKMAAALFDSLHECAERETTDQEYAANVMRMENSYFFTQTIKQRGPELTELFQKQITAASTICKQSTDAYLGFMIKREFKSLHTLFASISRIRREVGDADVPIHVPRSTFQKTLEKECNREILKEKIGAIYYRMEKHLSESGGLLPVAWKALVKVLYEWFGRWEKLSSQCYRFTLVPSASDVVRIAKQAAGISAKKIDEEKKDSRQN</sequence>
<dbReference type="Proteomes" id="UP001054902">
    <property type="component" value="Unassembled WGS sequence"/>
</dbReference>
<gene>
    <name evidence="3" type="ORF">CTEN210_00971</name>
</gene>
<feature type="region of interest" description="Disordered" evidence="2">
    <location>
        <begin position="139"/>
        <end position="188"/>
    </location>
</feature>
<feature type="compositionally biased region" description="Basic and acidic residues" evidence="2">
    <location>
        <begin position="625"/>
        <end position="634"/>
    </location>
</feature>
<evidence type="ECO:0000313" key="4">
    <source>
        <dbReference type="Proteomes" id="UP001054902"/>
    </source>
</evidence>
<dbReference type="GO" id="GO:0005886">
    <property type="term" value="C:plasma membrane"/>
    <property type="evidence" value="ECO:0007669"/>
    <property type="project" value="TreeGrafter"/>
</dbReference>
<reference evidence="3 4" key="1">
    <citation type="journal article" date="2021" name="Sci. Rep.">
        <title>The genome of the diatom Chaetoceros tenuissimus carries an ancient integrated fragment of an extant virus.</title>
        <authorList>
            <person name="Hongo Y."/>
            <person name="Kimura K."/>
            <person name="Takaki Y."/>
            <person name="Yoshida Y."/>
            <person name="Baba S."/>
            <person name="Kobayashi G."/>
            <person name="Nagasaki K."/>
            <person name="Hano T."/>
            <person name="Tomaru Y."/>
        </authorList>
    </citation>
    <scope>NUCLEOTIDE SEQUENCE [LARGE SCALE GENOMIC DNA]</scope>
    <source>
        <strain evidence="3 4">NIES-3715</strain>
    </source>
</reference>
<dbReference type="GO" id="GO:0005546">
    <property type="term" value="F:phosphatidylinositol-4,5-bisphosphate binding"/>
    <property type="evidence" value="ECO:0007669"/>
    <property type="project" value="TreeGrafter"/>
</dbReference>
<organism evidence="3 4">
    <name type="scientific">Chaetoceros tenuissimus</name>
    <dbReference type="NCBI Taxonomy" id="426638"/>
    <lineage>
        <taxon>Eukaryota</taxon>
        <taxon>Sar</taxon>
        <taxon>Stramenopiles</taxon>
        <taxon>Ochrophyta</taxon>
        <taxon>Bacillariophyta</taxon>
        <taxon>Coscinodiscophyceae</taxon>
        <taxon>Chaetocerotophycidae</taxon>
        <taxon>Chaetocerotales</taxon>
        <taxon>Chaetocerotaceae</taxon>
        <taxon>Chaetoceros</taxon>
    </lineage>
</organism>
<evidence type="ECO:0000256" key="1">
    <source>
        <dbReference type="SAM" id="Coils"/>
    </source>
</evidence>
<feature type="compositionally biased region" description="Polar residues" evidence="2">
    <location>
        <begin position="23"/>
        <end position="33"/>
    </location>
</feature>
<feature type="region of interest" description="Disordered" evidence="2">
    <location>
        <begin position="605"/>
        <end position="636"/>
    </location>
</feature>
<evidence type="ECO:0000256" key="2">
    <source>
        <dbReference type="SAM" id="MobiDB-lite"/>
    </source>
</evidence>
<feature type="compositionally biased region" description="Basic residues" evidence="2">
    <location>
        <begin position="141"/>
        <end position="151"/>
    </location>
</feature>
<keyword evidence="4" id="KW-1185">Reference proteome</keyword>
<dbReference type="GO" id="GO:0000145">
    <property type="term" value="C:exocyst"/>
    <property type="evidence" value="ECO:0007669"/>
    <property type="project" value="TreeGrafter"/>
</dbReference>
<dbReference type="PANTHER" id="PTHR16092">
    <property type="entry name" value="SEC3/SYNTAXIN-RELATED"/>
    <property type="match status" value="1"/>
</dbReference>
<evidence type="ECO:0000313" key="3">
    <source>
        <dbReference type="EMBL" id="GFH44497.1"/>
    </source>
</evidence>
<dbReference type="EMBL" id="BLLK01000020">
    <property type="protein sequence ID" value="GFH44497.1"/>
    <property type="molecule type" value="Genomic_DNA"/>
</dbReference>
<feature type="compositionally biased region" description="Polar residues" evidence="2">
    <location>
        <begin position="65"/>
        <end position="101"/>
    </location>
</feature>
<feature type="compositionally biased region" description="Basic and acidic residues" evidence="2">
    <location>
        <begin position="34"/>
        <end position="44"/>
    </location>
</feature>
<name>A0AAD3CE91_9STRA</name>
<feature type="region of interest" description="Disordered" evidence="2">
    <location>
        <begin position="1"/>
        <end position="120"/>
    </location>
</feature>